<name>A0AAJ6BGA9_9BACT</name>
<organism evidence="2 3">
    <name type="scientific">Candidatus Pseudobacter hemicellulosilyticus</name>
    <dbReference type="NCBI Taxonomy" id="3121375"/>
    <lineage>
        <taxon>Bacteria</taxon>
        <taxon>Pseudomonadati</taxon>
        <taxon>Bacteroidota</taxon>
        <taxon>Chitinophagia</taxon>
        <taxon>Chitinophagales</taxon>
        <taxon>Chitinophagaceae</taxon>
        <taxon>Pseudobacter</taxon>
    </lineage>
</organism>
<dbReference type="PANTHER" id="PTHR30543">
    <property type="entry name" value="CHROMATE REDUCTASE"/>
    <property type="match status" value="1"/>
</dbReference>
<dbReference type="GO" id="GO:0016491">
    <property type="term" value="F:oxidoreductase activity"/>
    <property type="evidence" value="ECO:0007669"/>
    <property type="project" value="InterPro"/>
</dbReference>
<dbReference type="Proteomes" id="UP001220610">
    <property type="component" value="Chromosome"/>
</dbReference>
<evidence type="ECO:0000313" key="2">
    <source>
        <dbReference type="EMBL" id="WEK35077.1"/>
    </source>
</evidence>
<dbReference type="SUPFAM" id="SSF52218">
    <property type="entry name" value="Flavoproteins"/>
    <property type="match status" value="1"/>
</dbReference>
<feature type="domain" description="NADPH-dependent FMN reductase-like" evidence="1">
    <location>
        <begin position="3"/>
        <end position="145"/>
    </location>
</feature>
<proteinExistence type="predicted"/>
<dbReference type="Pfam" id="PF03358">
    <property type="entry name" value="FMN_red"/>
    <property type="match status" value="1"/>
</dbReference>
<dbReference type="GO" id="GO:0010181">
    <property type="term" value="F:FMN binding"/>
    <property type="evidence" value="ECO:0007669"/>
    <property type="project" value="TreeGrafter"/>
</dbReference>
<dbReference type="InterPro" id="IPR029039">
    <property type="entry name" value="Flavoprotein-like_sf"/>
</dbReference>
<dbReference type="EMBL" id="CP119311">
    <property type="protein sequence ID" value="WEK35077.1"/>
    <property type="molecule type" value="Genomic_DNA"/>
</dbReference>
<dbReference type="AlphaFoldDB" id="A0AAJ6BGA9"/>
<accession>A0AAJ6BGA9</accession>
<protein>
    <submittedName>
        <fullName evidence="2">NAD(P)H-dependent oxidoreductase</fullName>
    </submittedName>
</protein>
<dbReference type="InterPro" id="IPR050712">
    <property type="entry name" value="NAD(P)H-dep_reductase"/>
</dbReference>
<sequence>MYKLKVISSTVRPGRKGPLVAQWIAEQANATGDFDAEVLDLGEIKLPVFDEAVHPLMRQYEQPHTKEWAARIDEADAFVFVTAEYNYSYPASLRNALEYLHHEWGYKAAGLVSYSMGPFGGVRAINNLKMDLVTLKIMPLAEFVPIPSLGNLLTEEGAFQSSELVDKSVAAMLKQLARWTKGMKSIREDAA</sequence>
<evidence type="ECO:0000259" key="1">
    <source>
        <dbReference type="Pfam" id="PF03358"/>
    </source>
</evidence>
<reference evidence="2" key="1">
    <citation type="submission" date="2023-03" db="EMBL/GenBank/DDBJ databases">
        <title>Andean soil-derived lignocellulolytic bacterial consortium as a source of novel taxa and putative plastic-active enzymes.</title>
        <authorList>
            <person name="Diaz-Garcia L."/>
            <person name="Chuvochina M."/>
            <person name="Feuerriegel G."/>
            <person name="Bunk B."/>
            <person name="Sproer C."/>
            <person name="Streit W.R."/>
            <person name="Rodriguez L.M."/>
            <person name="Overmann J."/>
            <person name="Jimenez D.J."/>
        </authorList>
    </citation>
    <scope>NUCLEOTIDE SEQUENCE</scope>
    <source>
        <strain evidence="2">MAG 7</strain>
    </source>
</reference>
<dbReference type="InterPro" id="IPR005025">
    <property type="entry name" value="FMN_Rdtase-like_dom"/>
</dbReference>
<evidence type="ECO:0000313" key="3">
    <source>
        <dbReference type="Proteomes" id="UP001220610"/>
    </source>
</evidence>
<dbReference type="GO" id="GO:0005829">
    <property type="term" value="C:cytosol"/>
    <property type="evidence" value="ECO:0007669"/>
    <property type="project" value="TreeGrafter"/>
</dbReference>
<dbReference type="Gene3D" id="3.40.50.360">
    <property type="match status" value="1"/>
</dbReference>
<dbReference type="PANTHER" id="PTHR30543:SF21">
    <property type="entry name" value="NAD(P)H-DEPENDENT FMN REDUCTASE LOT6"/>
    <property type="match status" value="1"/>
</dbReference>
<gene>
    <name evidence="2" type="ORF">P0Y53_21520</name>
</gene>